<protein>
    <recommendedName>
        <fullName evidence="3">Capsule polysaccharide biosynthesis protein</fullName>
    </recommendedName>
</protein>
<dbReference type="KEGG" id="nue:C5F50_00890"/>
<dbReference type="Proteomes" id="UP000509478">
    <property type="component" value="Chromosome"/>
</dbReference>
<sequence length="497" mass="59166">MTDKILFWISGDLTSFCTAYYLQNKIDSDFFAIVDSYEKPKSFFKNQQLVKFQKTWFYHEYFQNMNKSDLKYLSDFEKKYEINLWKLAINERIFYRFNRIYKFSSKEILLILERECKLFSEIINTVKPDFLIMNEPTLHQHELLYRMCKKIGTKILLLNQTNTSRSMLSENSRKIDDTIELNKLPSCNRSFNELRSYRKSFSAYNSVKTYRDKFKISKFELLKSTMSFLTSKNLHLKTHFTHRGRTKFQVIKDEITLKIKRKYRNFFINHNLETNIEFNENFVYFPLAVDEERNLLIAAPFYTNQVEVIRHIVKSLPIGYTLYVKENPAQSVRYWRKISEYKEIMSIPNVRLFHPNLSAEVFYKNCSLVITIGGSSGLDAAFYEKPSIVFTNLGYSVLPSVSKLNSLENLHEIILESLQKTVNSEDLDKYITLLHNNSFDFDPLEFQNKFNEYFYHDGHYLSVEISESKMKTFLDENQTILDKLSSEYVKKINLLKN</sequence>
<dbReference type="RefSeq" id="WP_179371863.1">
    <property type="nucleotide sequence ID" value="NZ_CP026995.1"/>
</dbReference>
<accession>A0A7D5R4X4</accession>
<dbReference type="InterPro" id="IPR007833">
    <property type="entry name" value="Capsule_polysaccharide_synth"/>
</dbReference>
<dbReference type="AlphaFoldDB" id="A0A7D5R4X4"/>
<evidence type="ECO:0000313" key="2">
    <source>
        <dbReference type="Proteomes" id="UP000509478"/>
    </source>
</evidence>
<gene>
    <name evidence="1" type="ORF">C5F50_00890</name>
</gene>
<keyword evidence="2" id="KW-1185">Reference proteome</keyword>
<evidence type="ECO:0008006" key="3">
    <source>
        <dbReference type="Google" id="ProtNLM"/>
    </source>
</evidence>
<dbReference type="EMBL" id="CP026995">
    <property type="protein sequence ID" value="QLH05797.1"/>
    <property type="molecule type" value="Genomic_DNA"/>
</dbReference>
<proteinExistence type="predicted"/>
<dbReference type="OrthoDB" id="3332at2157"/>
<dbReference type="GeneID" id="56066572"/>
<name>A0A7D5R4X4_9ARCH</name>
<dbReference type="Pfam" id="PF05159">
    <property type="entry name" value="Capsule_synth"/>
    <property type="match status" value="1"/>
</dbReference>
<dbReference type="GO" id="GO:0000271">
    <property type="term" value="P:polysaccharide biosynthetic process"/>
    <property type="evidence" value="ECO:0007669"/>
    <property type="project" value="InterPro"/>
</dbReference>
<dbReference type="GO" id="GO:0015774">
    <property type="term" value="P:polysaccharide transport"/>
    <property type="evidence" value="ECO:0007669"/>
    <property type="project" value="InterPro"/>
</dbReference>
<organism evidence="1 2">
    <name type="scientific">Nitrosopumilus ureiphilus</name>
    <dbReference type="NCBI Taxonomy" id="1470067"/>
    <lineage>
        <taxon>Archaea</taxon>
        <taxon>Nitrososphaerota</taxon>
        <taxon>Nitrososphaeria</taxon>
        <taxon>Nitrosopumilales</taxon>
        <taxon>Nitrosopumilaceae</taxon>
        <taxon>Nitrosopumilus</taxon>
    </lineage>
</organism>
<evidence type="ECO:0000313" key="1">
    <source>
        <dbReference type="EMBL" id="QLH05797.1"/>
    </source>
</evidence>
<reference evidence="1 2" key="1">
    <citation type="submission" date="2018-02" db="EMBL/GenBank/DDBJ databases">
        <title>Complete genome of Nitrosopumilus ureaphilus PS0.</title>
        <authorList>
            <person name="Qin W."/>
            <person name="Zheng Y."/>
            <person name="Stahl D.A."/>
        </authorList>
    </citation>
    <scope>NUCLEOTIDE SEQUENCE [LARGE SCALE GENOMIC DNA]</scope>
    <source>
        <strain evidence="1 2">PS0</strain>
    </source>
</reference>